<dbReference type="AlphaFoldDB" id="A0A1W1UFR0"/>
<evidence type="ECO:0000256" key="1">
    <source>
        <dbReference type="ARBA" id="ARBA00022729"/>
    </source>
</evidence>
<dbReference type="PANTHER" id="PTHR35936">
    <property type="entry name" value="MEMBRANE-BOUND LYTIC MUREIN TRANSGLYCOSYLASE F"/>
    <property type="match status" value="1"/>
</dbReference>
<dbReference type="Gene3D" id="3.40.190.10">
    <property type="entry name" value="Periplasmic binding protein-like II"/>
    <property type="match status" value="2"/>
</dbReference>
<evidence type="ECO:0000256" key="2">
    <source>
        <dbReference type="SAM" id="SignalP"/>
    </source>
</evidence>
<evidence type="ECO:0000313" key="4">
    <source>
        <dbReference type="EMBL" id="SMB79916.1"/>
    </source>
</evidence>
<keyword evidence="1 2" id="KW-0732">Signal</keyword>
<proteinExistence type="predicted"/>
<sequence>MRISHRFRTSLLASLPFLAFLVTPAAGAVGLSQLQGGTLRVGYFTDTPGLVQQGGGQVTGFAPEVLALVARELKVKNVTWRKLSSQEALLRELSAGTLDAAFDVKLPQILADAEQLAPVVCTGGVMFARPGGPKTEADLRSAKIAMATDHPYFNYVRNLPFPKTVVAFENADKALLAFLGGSADVLLLDRFDALKMYTRLGPEKLQVSPLLWSQPVALVVKVGSDKQVGAAVGAALQKVQASGNYAKLSKKYFTQDVRCAG</sequence>
<evidence type="ECO:0000259" key="3">
    <source>
        <dbReference type="SMART" id="SM00062"/>
    </source>
</evidence>
<gene>
    <name evidence="4" type="ORF">SAMN00790413_05363</name>
</gene>
<organism evidence="4 5">
    <name type="scientific">Deinococcus hopiensis KR-140</name>
    <dbReference type="NCBI Taxonomy" id="695939"/>
    <lineage>
        <taxon>Bacteria</taxon>
        <taxon>Thermotogati</taxon>
        <taxon>Deinococcota</taxon>
        <taxon>Deinococci</taxon>
        <taxon>Deinococcales</taxon>
        <taxon>Deinococcaceae</taxon>
        <taxon>Deinococcus</taxon>
    </lineage>
</organism>
<evidence type="ECO:0000313" key="5">
    <source>
        <dbReference type="Proteomes" id="UP000192582"/>
    </source>
</evidence>
<accession>A0A1W1UFR0</accession>
<feature type="chain" id="PRO_5012415923" evidence="2">
    <location>
        <begin position="29"/>
        <end position="261"/>
    </location>
</feature>
<dbReference type="Proteomes" id="UP000192582">
    <property type="component" value="Unassembled WGS sequence"/>
</dbReference>
<keyword evidence="5" id="KW-1185">Reference proteome</keyword>
<dbReference type="PANTHER" id="PTHR35936:SF19">
    <property type="entry name" value="AMINO-ACID-BINDING PROTEIN YXEM-RELATED"/>
    <property type="match status" value="1"/>
</dbReference>
<protein>
    <submittedName>
        <fullName evidence="4">Polar amino acid transport system substrate-binding protein</fullName>
    </submittedName>
</protein>
<dbReference type="EMBL" id="FWWU01000004">
    <property type="protein sequence ID" value="SMB79916.1"/>
    <property type="molecule type" value="Genomic_DNA"/>
</dbReference>
<dbReference type="RefSeq" id="WP_170928407.1">
    <property type="nucleotide sequence ID" value="NZ_FWWU01000004.1"/>
</dbReference>
<name>A0A1W1UFR0_9DEIO</name>
<dbReference type="InterPro" id="IPR001638">
    <property type="entry name" value="Solute-binding_3/MltF_N"/>
</dbReference>
<dbReference type="Pfam" id="PF00497">
    <property type="entry name" value="SBP_bac_3"/>
    <property type="match status" value="1"/>
</dbReference>
<dbReference type="STRING" id="695939.SAMN00790413_05363"/>
<dbReference type="SUPFAM" id="SSF53850">
    <property type="entry name" value="Periplasmic binding protein-like II"/>
    <property type="match status" value="1"/>
</dbReference>
<reference evidence="4 5" key="1">
    <citation type="submission" date="2017-04" db="EMBL/GenBank/DDBJ databases">
        <authorList>
            <person name="Afonso C.L."/>
            <person name="Miller P.J."/>
            <person name="Scott M.A."/>
            <person name="Spackman E."/>
            <person name="Goraichik I."/>
            <person name="Dimitrov K.M."/>
            <person name="Suarez D.L."/>
            <person name="Swayne D.E."/>
        </authorList>
    </citation>
    <scope>NUCLEOTIDE SEQUENCE [LARGE SCALE GENOMIC DNA]</scope>
    <source>
        <strain evidence="4 5">KR-140</strain>
    </source>
</reference>
<dbReference type="SMART" id="SM00062">
    <property type="entry name" value="PBPb"/>
    <property type="match status" value="1"/>
</dbReference>
<feature type="signal peptide" evidence="2">
    <location>
        <begin position="1"/>
        <end position="28"/>
    </location>
</feature>
<feature type="domain" description="Solute-binding protein family 3/N-terminal" evidence="3">
    <location>
        <begin position="38"/>
        <end position="256"/>
    </location>
</feature>